<gene>
    <name evidence="1" type="ORF">HS961_04655</name>
</gene>
<keyword evidence="2" id="KW-1185">Reference proteome</keyword>
<evidence type="ECO:0000313" key="2">
    <source>
        <dbReference type="Proteomes" id="UP000515240"/>
    </source>
</evidence>
<reference evidence="1 2" key="1">
    <citation type="journal article" date="2020" name="G3 (Bethesda)">
        <title>CeMbio - The Caenorhabditis elegans Microbiome Resource.</title>
        <authorList>
            <person name="Dirksen P."/>
            <person name="Assie A."/>
            <person name="Zimmermann J."/>
            <person name="Zhang F."/>
            <person name="Tietje A.M."/>
            <person name="Marsh S.A."/>
            <person name="Felix M.A."/>
            <person name="Shapira M."/>
            <person name="Kaleta C."/>
            <person name="Schulenburg H."/>
            <person name="Samuel B."/>
        </authorList>
    </citation>
    <scope>NUCLEOTIDE SEQUENCE [LARGE SCALE GENOMIC DNA]</scope>
    <source>
        <strain evidence="1 2">BIGb0172</strain>
    </source>
</reference>
<dbReference type="Proteomes" id="UP000515240">
    <property type="component" value="Chromosome"/>
</dbReference>
<evidence type="ECO:0008006" key="3">
    <source>
        <dbReference type="Google" id="ProtNLM"/>
    </source>
</evidence>
<sequence length="712" mass="76529">MKAQSEAVASAKVESLSPAQAEQARLRAIVDAAPAAYEDHFMSADELTALRAGEAEEVDPSTLPLGLRSWALESRLGIAQSDAGDRGRQSGTELGQRIQYRQQTLNYGDWLLQADVRSMQGGQDSFNGIGALGYARQSSSQRITLRNLAMPITPGIRMDTTIGDGYSELTAGLSQNYRLMLGTTTLRGLSTRISGADFEVSAGMGERGDLLGGPYPGFEKSQGTVAWIGATQRLSSAWYAAGQLNQANNIGAVDYGLGNNADSDSKRVSSWAAALGYGSLSQQDGELRGRLTALGSTTSSDSAQSASGSAQGLYLEANTNLGRYRHAWGAYVTRPNLHFGDYLLPSGTQGAYWRMDHSSSRLSWGTGLEAERMRASSWPSQQGQTRIGVSGHVHYQLDRRTALGGNLNLYQTRYAGDGQGGGLDGKMRSLYAYGFYQTRFGDLPRSRFSLSLRSNEQIVLGDGTATGRELQWEQDWISAQRETMRTELITTLGWADDRSNGTTQHYPTAGVQGRYWASSSLSFSGNLRYTSQSGGLSTSRGLSGNLAAEKQWGHGWSMGMGVLLNQARLATTPVLSLTSPQIYRSNDKTAYVYLRWEGGTGRPFAVAGGMPGNGSGSVTGRVFYDANKDGHIQPDETGAQGIEVVLDGRYRTTTDAEGRFLFPMVGVGRHQLSLTLDSVPLPWGAADGAVLGVDVPLRGEANAEIPITQVEE</sequence>
<dbReference type="SUPFAM" id="SSF117074">
    <property type="entry name" value="Hypothetical protein PA1324"/>
    <property type="match status" value="1"/>
</dbReference>
<accession>A0A7G5EDV3</accession>
<dbReference type="InterPro" id="IPR013783">
    <property type="entry name" value="Ig-like_fold"/>
</dbReference>
<dbReference type="Gene3D" id="2.60.40.10">
    <property type="entry name" value="Immunoglobulins"/>
    <property type="match status" value="1"/>
</dbReference>
<dbReference type="AlphaFoldDB" id="A0A7G5EDV3"/>
<dbReference type="RefSeq" id="WP_182326601.1">
    <property type="nucleotide sequence ID" value="NZ_CP058554.1"/>
</dbReference>
<organism evidence="1 2">
    <name type="scientific">Comamonas piscis</name>
    <dbReference type="NCBI Taxonomy" id="1562974"/>
    <lineage>
        <taxon>Bacteria</taxon>
        <taxon>Pseudomonadati</taxon>
        <taxon>Pseudomonadota</taxon>
        <taxon>Betaproteobacteria</taxon>
        <taxon>Burkholderiales</taxon>
        <taxon>Comamonadaceae</taxon>
        <taxon>Comamonas</taxon>
    </lineage>
</organism>
<dbReference type="KEGG" id="cpis:HS961_04655"/>
<evidence type="ECO:0000313" key="1">
    <source>
        <dbReference type="EMBL" id="QMV72178.1"/>
    </source>
</evidence>
<protein>
    <recommendedName>
        <fullName evidence="3">SD-repeat containing protein B domain-containing protein</fullName>
    </recommendedName>
</protein>
<dbReference type="EMBL" id="CP058554">
    <property type="protein sequence ID" value="QMV72178.1"/>
    <property type="molecule type" value="Genomic_DNA"/>
</dbReference>
<name>A0A7G5EDV3_9BURK</name>
<proteinExistence type="predicted"/>